<evidence type="ECO:0000313" key="1">
    <source>
        <dbReference type="EMBL" id="KGQ06045.1"/>
    </source>
</evidence>
<dbReference type="EMBL" id="ANFO01000883">
    <property type="protein sequence ID" value="KGQ06045.1"/>
    <property type="molecule type" value="Genomic_DNA"/>
</dbReference>
<organism evidence="1 2">
    <name type="scientific">Beauveria bassiana D1-5</name>
    <dbReference type="NCBI Taxonomy" id="1245745"/>
    <lineage>
        <taxon>Eukaryota</taxon>
        <taxon>Fungi</taxon>
        <taxon>Dikarya</taxon>
        <taxon>Ascomycota</taxon>
        <taxon>Pezizomycotina</taxon>
        <taxon>Sordariomycetes</taxon>
        <taxon>Hypocreomycetidae</taxon>
        <taxon>Hypocreales</taxon>
        <taxon>Cordycipitaceae</taxon>
        <taxon>Beauveria</taxon>
    </lineage>
</organism>
<sequence>MKSTYDSVLEQSGIFAGNGGFDITVGNHTQLNGAAIASRAEADKNSLDTGTLGFADIGNKADYKVSHSGISLSGGTNISAGSMLAANGLGNVGTLLAGMNGQGHAEGTTQSAVADGNITIRDRANQQQDVATLSRDTVHANGSIGQIFNKEEEQKRLQTAQLISEIGNQAADIARTQDSG</sequence>
<gene>
    <name evidence="1" type="ORF">BBAD15_g8641</name>
</gene>
<proteinExistence type="predicted"/>
<accession>A0A0A2VIT1</accession>
<comment type="caution">
    <text evidence="1">The sequence shown here is derived from an EMBL/GenBank/DDBJ whole genome shotgun (WGS) entry which is preliminary data.</text>
</comment>
<protein>
    <submittedName>
        <fullName evidence="1">Uncharacterized protein</fullName>
    </submittedName>
</protein>
<name>A0A0A2VIT1_BEABA</name>
<dbReference type="AlphaFoldDB" id="A0A0A2VIT1"/>
<dbReference type="Proteomes" id="UP000030106">
    <property type="component" value="Unassembled WGS sequence"/>
</dbReference>
<reference evidence="1 2" key="1">
    <citation type="submission" date="2012-10" db="EMBL/GenBank/DDBJ databases">
        <title>Genome sequencing and analysis of entomopathogenic fungi Beauveria bassiana D1-5.</title>
        <authorList>
            <person name="Li Q."/>
            <person name="Wang L."/>
            <person name="Zhang Z."/>
            <person name="Wang Q."/>
            <person name="Ren J."/>
            <person name="Wang M."/>
            <person name="Xu W."/>
            <person name="Wang J."/>
            <person name="Lu Y."/>
            <person name="Du Q."/>
            <person name="Sun Z."/>
        </authorList>
    </citation>
    <scope>NUCLEOTIDE SEQUENCE [LARGE SCALE GENOMIC DNA]</scope>
    <source>
        <strain evidence="1 2">D1-5</strain>
    </source>
</reference>
<dbReference type="HOGENOM" id="CLU_1495923_0_0_1"/>
<dbReference type="STRING" id="1245745.A0A0A2VIT1"/>
<evidence type="ECO:0000313" key="2">
    <source>
        <dbReference type="Proteomes" id="UP000030106"/>
    </source>
</evidence>